<dbReference type="Proteomes" id="UP000887565">
    <property type="component" value="Unplaced"/>
</dbReference>
<protein>
    <submittedName>
        <fullName evidence="2">Uncharacterized protein</fullName>
    </submittedName>
</protein>
<organism evidence="1 2">
    <name type="scientific">Romanomermis culicivorax</name>
    <name type="common">Nematode worm</name>
    <dbReference type="NCBI Taxonomy" id="13658"/>
    <lineage>
        <taxon>Eukaryota</taxon>
        <taxon>Metazoa</taxon>
        <taxon>Ecdysozoa</taxon>
        <taxon>Nematoda</taxon>
        <taxon>Enoplea</taxon>
        <taxon>Dorylaimia</taxon>
        <taxon>Mermithida</taxon>
        <taxon>Mermithoidea</taxon>
        <taxon>Mermithidae</taxon>
        <taxon>Romanomermis</taxon>
    </lineage>
</organism>
<evidence type="ECO:0000313" key="1">
    <source>
        <dbReference type="Proteomes" id="UP000887565"/>
    </source>
</evidence>
<reference evidence="2" key="1">
    <citation type="submission" date="2022-11" db="UniProtKB">
        <authorList>
            <consortium name="WormBaseParasite"/>
        </authorList>
    </citation>
    <scope>IDENTIFICATION</scope>
</reference>
<accession>A0A915JV02</accession>
<keyword evidence="1" id="KW-1185">Reference proteome</keyword>
<evidence type="ECO:0000313" key="2">
    <source>
        <dbReference type="WBParaSite" id="nRc.2.0.1.t29884-RA"/>
    </source>
</evidence>
<proteinExistence type="predicted"/>
<dbReference type="AlphaFoldDB" id="A0A915JV02"/>
<sequence length="77" mass="9091">MPRSRCLVHTIIMKRSVGEKKKNRDIWDRKNEKKEQCINKRIIEYCQHYCKKNYPYVDPAAYLTPACSGSSCQSPRP</sequence>
<dbReference type="WBParaSite" id="nRc.2.0.1.t29884-RA">
    <property type="protein sequence ID" value="nRc.2.0.1.t29884-RA"/>
    <property type="gene ID" value="nRc.2.0.1.g29884"/>
</dbReference>
<name>A0A915JV02_ROMCU</name>